<dbReference type="PANTHER" id="PTHR10072">
    <property type="entry name" value="IRON-SULFUR CLUSTER ASSEMBLY PROTEIN"/>
    <property type="match status" value="1"/>
</dbReference>
<organism evidence="3">
    <name type="scientific">marine metagenome</name>
    <dbReference type="NCBI Taxonomy" id="408172"/>
    <lineage>
        <taxon>unclassified sequences</taxon>
        <taxon>metagenomes</taxon>
        <taxon>ecological metagenomes</taxon>
    </lineage>
</organism>
<dbReference type="InterPro" id="IPR000361">
    <property type="entry name" value="ATAP_core_dom"/>
</dbReference>
<dbReference type="Pfam" id="PF01521">
    <property type="entry name" value="Fe-S_biosyn"/>
    <property type="match status" value="1"/>
</dbReference>
<evidence type="ECO:0000259" key="2">
    <source>
        <dbReference type="Pfam" id="PF01521"/>
    </source>
</evidence>
<gene>
    <name evidence="3" type="ORF">METZ01_LOCUS62023</name>
</gene>
<dbReference type="InterPro" id="IPR050322">
    <property type="entry name" value="Fe-S_cluster_asmbl/transfer"/>
</dbReference>
<dbReference type="SUPFAM" id="SSF89360">
    <property type="entry name" value="HesB-like domain"/>
    <property type="match status" value="1"/>
</dbReference>
<dbReference type="InterPro" id="IPR035903">
    <property type="entry name" value="HesB-like_dom_sf"/>
</dbReference>
<dbReference type="GO" id="GO:0005739">
    <property type="term" value="C:mitochondrion"/>
    <property type="evidence" value="ECO:0007669"/>
    <property type="project" value="TreeGrafter"/>
</dbReference>
<comment type="similarity">
    <text evidence="1">Belongs to the HesB/IscA family.</text>
</comment>
<protein>
    <recommendedName>
        <fullName evidence="2">Core domain-containing protein</fullName>
    </recommendedName>
</protein>
<dbReference type="PROSITE" id="PS01152">
    <property type="entry name" value="HESB"/>
    <property type="match status" value="1"/>
</dbReference>
<dbReference type="InterPro" id="IPR016092">
    <property type="entry name" value="ATAP"/>
</dbReference>
<dbReference type="Gene3D" id="2.60.300.12">
    <property type="entry name" value="HesB-like domain"/>
    <property type="match status" value="1"/>
</dbReference>
<dbReference type="AlphaFoldDB" id="A0A381T0A9"/>
<name>A0A381T0A9_9ZZZZ</name>
<sequence length="111" mass="12157">MKDILSITDNAASQIKKIISKADKEVIGVVVGVDKTGCSGYAYKLDYAKDENLENLEKIESKGVKVFIEPSATMFLIGSEMDYATDKISSRFIFNNPNEKSSCGCGESFNI</sequence>
<dbReference type="EMBL" id="UINC01003778">
    <property type="protein sequence ID" value="SVA09169.1"/>
    <property type="molecule type" value="Genomic_DNA"/>
</dbReference>
<feature type="domain" description="Core" evidence="2">
    <location>
        <begin position="5"/>
        <end position="107"/>
    </location>
</feature>
<dbReference type="InterPro" id="IPR017870">
    <property type="entry name" value="FeS_cluster_insertion_CS"/>
</dbReference>
<evidence type="ECO:0000256" key="1">
    <source>
        <dbReference type="ARBA" id="ARBA00006718"/>
    </source>
</evidence>
<dbReference type="NCBIfam" id="TIGR00049">
    <property type="entry name" value="iron-sulfur cluster assembly accessory protein"/>
    <property type="match status" value="1"/>
</dbReference>
<reference evidence="3" key="1">
    <citation type="submission" date="2018-05" db="EMBL/GenBank/DDBJ databases">
        <authorList>
            <person name="Lanie J.A."/>
            <person name="Ng W.-L."/>
            <person name="Kazmierczak K.M."/>
            <person name="Andrzejewski T.M."/>
            <person name="Davidsen T.M."/>
            <person name="Wayne K.J."/>
            <person name="Tettelin H."/>
            <person name="Glass J.I."/>
            <person name="Rusch D."/>
            <person name="Podicherti R."/>
            <person name="Tsui H.-C.T."/>
            <person name="Winkler M.E."/>
        </authorList>
    </citation>
    <scope>NUCLEOTIDE SEQUENCE</scope>
</reference>
<dbReference type="GO" id="GO:0016226">
    <property type="term" value="P:iron-sulfur cluster assembly"/>
    <property type="evidence" value="ECO:0007669"/>
    <property type="project" value="InterPro"/>
</dbReference>
<evidence type="ECO:0000313" key="3">
    <source>
        <dbReference type="EMBL" id="SVA09169.1"/>
    </source>
</evidence>
<accession>A0A381T0A9</accession>
<proteinExistence type="inferred from homology"/>
<dbReference type="GO" id="GO:0051537">
    <property type="term" value="F:2 iron, 2 sulfur cluster binding"/>
    <property type="evidence" value="ECO:0007669"/>
    <property type="project" value="TreeGrafter"/>
</dbReference>
<dbReference type="PANTHER" id="PTHR10072:SF41">
    <property type="entry name" value="IRON-SULFUR CLUSTER ASSEMBLY 1 HOMOLOG, MITOCHONDRIAL"/>
    <property type="match status" value="1"/>
</dbReference>